<dbReference type="OrthoDB" id="428391at2"/>
<organism evidence="1">
    <name type="scientific">Candidatus Magnetobacterium casense</name>
    <dbReference type="NCBI Taxonomy" id="1455061"/>
    <lineage>
        <taxon>Bacteria</taxon>
        <taxon>Pseudomonadati</taxon>
        <taxon>Nitrospirota</taxon>
        <taxon>Thermodesulfovibrionia</taxon>
        <taxon>Thermodesulfovibrionales</taxon>
        <taxon>Candidatus Magnetobacteriaceae</taxon>
        <taxon>Candidatus Magnetobacterium</taxon>
    </lineage>
</organism>
<dbReference type="RefSeq" id="WP_040335346.1">
    <property type="nucleotide sequence ID" value="NZ_JMFO01000016.1"/>
</dbReference>
<sequence length="69" mass="8195">MKVSDMTVEEFTGLMESIIERKLSEYFNDPDEGLELKDDLREYLESHQDDTDTISFDQIKSDLYDRKII</sequence>
<gene>
    <name evidence="1" type="ORF">Mcas_0737</name>
</gene>
<protein>
    <submittedName>
        <fullName evidence="1">Uncharacterized protein</fullName>
    </submittedName>
</protein>
<accession>A0A088FCG0</accession>
<proteinExistence type="predicted"/>
<reference evidence="1" key="1">
    <citation type="journal article" date="2014" name="ISME J.">
        <title>Genomic insights into the uncultured genus 'Candidatus Magnetobacterium' in the phylum Nitrospirae.</title>
        <authorList>
            <person name="Lin W."/>
            <person name="Deng A."/>
            <person name="Wang Z."/>
            <person name="Li Y."/>
            <person name="Wen T."/>
            <person name="Wu L.F."/>
            <person name="Wu M."/>
            <person name="Pan Y."/>
        </authorList>
    </citation>
    <scope>NUCLEOTIDE SEQUENCE</scope>
    <source>
        <strain evidence="1">MYR-1</strain>
    </source>
</reference>
<dbReference type="AlphaFoldDB" id="A0A088FCG0"/>
<dbReference type="EMBL" id="KM433674">
    <property type="protein sequence ID" value="AIM41332.1"/>
    <property type="molecule type" value="Genomic_DNA"/>
</dbReference>
<evidence type="ECO:0000313" key="1">
    <source>
        <dbReference type="EMBL" id="AIM41332.1"/>
    </source>
</evidence>
<name>A0A088FCG0_9BACT</name>